<dbReference type="Proteomes" id="UP001303760">
    <property type="component" value="Unassembled WGS sequence"/>
</dbReference>
<evidence type="ECO:0000256" key="5">
    <source>
        <dbReference type="ARBA" id="ARBA00022801"/>
    </source>
</evidence>
<protein>
    <recommendedName>
        <fullName evidence="8">Carboxylic ester hydrolase</fullName>
        <ecNumber evidence="8">3.1.1.-</ecNumber>
    </recommendedName>
</protein>
<proteinExistence type="inferred from homology"/>
<evidence type="ECO:0000313" key="10">
    <source>
        <dbReference type="Proteomes" id="UP001303760"/>
    </source>
</evidence>
<gene>
    <name evidence="9" type="ORF">C8A03DRAFT_46755</name>
</gene>
<evidence type="ECO:0000256" key="3">
    <source>
        <dbReference type="ARBA" id="ARBA00022723"/>
    </source>
</evidence>
<evidence type="ECO:0000256" key="6">
    <source>
        <dbReference type="ARBA" id="ARBA00022837"/>
    </source>
</evidence>
<dbReference type="EMBL" id="MU860305">
    <property type="protein sequence ID" value="KAK4235022.1"/>
    <property type="molecule type" value="Genomic_DNA"/>
</dbReference>
<evidence type="ECO:0000256" key="4">
    <source>
        <dbReference type="ARBA" id="ARBA00022729"/>
    </source>
</evidence>
<dbReference type="Gene3D" id="3.40.50.1820">
    <property type="entry name" value="alpha/beta hydrolase"/>
    <property type="match status" value="1"/>
</dbReference>
<evidence type="ECO:0000256" key="8">
    <source>
        <dbReference type="RuleBase" id="RU361238"/>
    </source>
</evidence>
<evidence type="ECO:0000256" key="7">
    <source>
        <dbReference type="ARBA" id="ARBA00023157"/>
    </source>
</evidence>
<dbReference type="EC" id="3.1.1.-" evidence="8"/>
<comment type="caution">
    <text evidence="9">The sequence shown here is derived from an EMBL/GenBank/DDBJ whole genome shotgun (WGS) entry which is preliminary data.</text>
</comment>
<evidence type="ECO:0000313" key="9">
    <source>
        <dbReference type="EMBL" id="KAK4235022.1"/>
    </source>
</evidence>
<sequence>MAVSLLSACSPETFGTLSVFGAEILSLNASPVTSYSASVPEVYRYTQPATELQNTTFCNVTVSYTHPGQNDNVSIEAWLPVDNFNGRLQAVGGGGWAAGRFFLSYNAMNGALADGYATITTNAGLSGLYWESPYSWALLSPGNVNLHLLQNFGSVSLNDQAIIGKALVKSFYGKGPEYSYFNGCSQGGRQALMLAQRYPTAYDGIAAGAPAIEWTELVPYAQWPQQFMNMLGVYPYGCELDAITAGAVSACDGLDGVVDGVIGETDACLAHFDPFSIVGTVINCTEAGGKIQISHAAAAVANATWHGMVTADGKQTFYGIPPGSDLTGSSSSAGIAATNCTSGICVGAPSQLGPPWIKLFVARDPDFVISNLTHAEFDRLAHLSGQMYGSLMSTNDPDLSAFHNAGGKLISFHGLADNIIPPKTTAKYYNAVASILPDVADFYRHYEAPGLGHCFGGVSGQPTSLFAQLRAWVENGTAPGPSPVNITDKEGRLQPRILCPYPQKAGFNVKCGNSSMAECWSCIGN</sequence>
<evidence type="ECO:0000256" key="1">
    <source>
        <dbReference type="ARBA" id="ARBA00006249"/>
    </source>
</evidence>
<dbReference type="SUPFAM" id="SSF53474">
    <property type="entry name" value="alpha/beta-Hydrolases"/>
    <property type="match status" value="1"/>
</dbReference>
<dbReference type="Pfam" id="PF07519">
    <property type="entry name" value="Tannase"/>
    <property type="match status" value="1"/>
</dbReference>
<dbReference type="InterPro" id="IPR029058">
    <property type="entry name" value="AB_hydrolase_fold"/>
</dbReference>
<accession>A0AAN7H8D5</accession>
<keyword evidence="2" id="KW-0719">Serine esterase</keyword>
<keyword evidence="7" id="KW-1015">Disulfide bond</keyword>
<dbReference type="InterPro" id="IPR011118">
    <property type="entry name" value="Tannase/feruloyl_esterase"/>
</dbReference>
<dbReference type="PANTHER" id="PTHR33938">
    <property type="entry name" value="FERULOYL ESTERASE B-RELATED"/>
    <property type="match status" value="1"/>
</dbReference>
<name>A0AAN7H8D5_9PEZI</name>
<organism evidence="9 10">
    <name type="scientific">Achaetomium macrosporum</name>
    <dbReference type="NCBI Taxonomy" id="79813"/>
    <lineage>
        <taxon>Eukaryota</taxon>
        <taxon>Fungi</taxon>
        <taxon>Dikarya</taxon>
        <taxon>Ascomycota</taxon>
        <taxon>Pezizomycotina</taxon>
        <taxon>Sordariomycetes</taxon>
        <taxon>Sordariomycetidae</taxon>
        <taxon>Sordariales</taxon>
        <taxon>Chaetomiaceae</taxon>
        <taxon>Achaetomium</taxon>
    </lineage>
</organism>
<keyword evidence="5 8" id="KW-0378">Hydrolase</keyword>
<dbReference type="GO" id="GO:0030600">
    <property type="term" value="F:feruloyl esterase activity"/>
    <property type="evidence" value="ECO:0007669"/>
    <property type="project" value="UniProtKB-ARBA"/>
</dbReference>
<dbReference type="PANTHER" id="PTHR33938:SF13">
    <property type="entry name" value="CARBOXYLIC ESTER HYDROLASE"/>
    <property type="match status" value="1"/>
</dbReference>
<dbReference type="GO" id="GO:0046872">
    <property type="term" value="F:metal ion binding"/>
    <property type="evidence" value="ECO:0007669"/>
    <property type="project" value="UniProtKB-KW"/>
</dbReference>
<keyword evidence="4" id="KW-0732">Signal</keyword>
<keyword evidence="3" id="KW-0479">Metal-binding</keyword>
<evidence type="ECO:0000256" key="2">
    <source>
        <dbReference type="ARBA" id="ARBA00022487"/>
    </source>
</evidence>
<reference evidence="9" key="2">
    <citation type="submission" date="2023-05" db="EMBL/GenBank/DDBJ databases">
        <authorList>
            <consortium name="Lawrence Berkeley National Laboratory"/>
            <person name="Steindorff A."/>
            <person name="Hensen N."/>
            <person name="Bonometti L."/>
            <person name="Westerberg I."/>
            <person name="Brannstrom I.O."/>
            <person name="Guillou S."/>
            <person name="Cros-Aarteil S."/>
            <person name="Calhoun S."/>
            <person name="Haridas S."/>
            <person name="Kuo A."/>
            <person name="Mondo S."/>
            <person name="Pangilinan J."/>
            <person name="Riley R."/>
            <person name="Labutti K."/>
            <person name="Andreopoulos B."/>
            <person name="Lipzen A."/>
            <person name="Chen C."/>
            <person name="Yanf M."/>
            <person name="Daum C."/>
            <person name="Ng V."/>
            <person name="Clum A."/>
            <person name="Ohm R."/>
            <person name="Martin F."/>
            <person name="Silar P."/>
            <person name="Natvig D."/>
            <person name="Lalanne C."/>
            <person name="Gautier V."/>
            <person name="Ament-Velasquez S.L."/>
            <person name="Kruys A."/>
            <person name="Hutchinson M.I."/>
            <person name="Powell A.J."/>
            <person name="Barry K."/>
            <person name="Miller A.N."/>
            <person name="Grigoriev I.V."/>
            <person name="Debuchy R."/>
            <person name="Gladieux P."/>
            <person name="Thoren M.H."/>
            <person name="Johannesson H."/>
        </authorList>
    </citation>
    <scope>NUCLEOTIDE SEQUENCE</scope>
    <source>
        <strain evidence="9">CBS 532.94</strain>
    </source>
</reference>
<keyword evidence="10" id="KW-1185">Reference proteome</keyword>
<reference evidence="9" key="1">
    <citation type="journal article" date="2023" name="Mol. Phylogenet. Evol.">
        <title>Genome-scale phylogeny and comparative genomics of the fungal order Sordariales.</title>
        <authorList>
            <person name="Hensen N."/>
            <person name="Bonometti L."/>
            <person name="Westerberg I."/>
            <person name="Brannstrom I.O."/>
            <person name="Guillou S."/>
            <person name="Cros-Aarteil S."/>
            <person name="Calhoun S."/>
            <person name="Haridas S."/>
            <person name="Kuo A."/>
            <person name="Mondo S."/>
            <person name="Pangilinan J."/>
            <person name="Riley R."/>
            <person name="LaButti K."/>
            <person name="Andreopoulos B."/>
            <person name="Lipzen A."/>
            <person name="Chen C."/>
            <person name="Yan M."/>
            <person name="Daum C."/>
            <person name="Ng V."/>
            <person name="Clum A."/>
            <person name="Steindorff A."/>
            <person name="Ohm R.A."/>
            <person name="Martin F."/>
            <person name="Silar P."/>
            <person name="Natvig D.O."/>
            <person name="Lalanne C."/>
            <person name="Gautier V."/>
            <person name="Ament-Velasquez S.L."/>
            <person name="Kruys A."/>
            <person name="Hutchinson M.I."/>
            <person name="Powell A.J."/>
            <person name="Barry K."/>
            <person name="Miller A.N."/>
            <person name="Grigoriev I.V."/>
            <person name="Debuchy R."/>
            <person name="Gladieux P."/>
            <person name="Hiltunen Thoren M."/>
            <person name="Johannesson H."/>
        </authorList>
    </citation>
    <scope>NUCLEOTIDE SEQUENCE</scope>
    <source>
        <strain evidence="9">CBS 532.94</strain>
    </source>
</reference>
<comment type="similarity">
    <text evidence="1 8">Belongs to the tannase family.</text>
</comment>
<keyword evidence="6" id="KW-0106">Calcium</keyword>
<dbReference type="AlphaFoldDB" id="A0AAN7H8D5"/>